<evidence type="ECO:0000256" key="6">
    <source>
        <dbReference type="ARBA" id="ARBA00023033"/>
    </source>
</evidence>
<dbReference type="InterPro" id="IPR050196">
    <property type="entry name" value="Cytochrome_P450_Monoox"/>
</dbReference>
<reference evidence="9 10" key="1">
    <citation type="submission" date="2020-12" db="EMBL/GenBank/DDBJ databases">
        <title>Metabolic potential, ecology and presence of endohyphal bacteria is reflected in genomic diversity of Mucoromycotina.</title>
        <authorList>
            <person name="Muszewska A."/>
            <person name="Okrasinska A."/>
            <person name="Steczkiewicz K."/>
            <person name="Drgas O."/>
            <person name="Orlowska M."/>
            <person name="Perlinska-Lenart U."/>
            <person name="Aleksandrzak-Piekarczyk T."/>
            <person name="Szatraj K."/>
            <person name="Zielenkiewicz U."/>
            <person name="Pilsyk S."/>
            <person name="Malc E."/>
            <person name="Mieczkowski P."/>
            <person name="Kruszewska J.S."/>
            <person name="Biernat P."/>
            <person name="Pawlowska J."/>
        </authorList>
    </citation>
    <scope>NUCLEOTIDE SEQUENCE [LARGE SCALE GENOMIC DNA]</scope>
    <source>
        <strain evidence="9 10">CBS 142.35</strain>
    </source>
</reference>
<dbReference type="GO" id="GO:0020037">
    <property type="term" value="F:heme binding"/>
    <property type="evidence" value="ECO:0007669"/>
    <property type="project" value="InterPro"/>
</dbReference>
<keyword evidence="5 7" id="KW-0408">Iron</keyword>
<dbReference type="PRINTS" id="PR00385">
    <property type="entry name" value="P450"/>
</dbReference>
<evidence type="ECO:0000256" key="3">
    <source>
        <dbReference type="ARBA" id="ARBA00022723"/>
    </source>
</evidence>
<dbReference type="PRINTS" id="PR00463">
    <property type="entry name" value="EP450I"/>
</dbReference>
<evidence type="ECO:0000256" key="4">
    <source>
        <dbReference type="ARBA" id="ARBA00023002"/>
    </source>
</evidence>
<evidence type="ECO:0008006" key="11">
    <source>
        <dbReference type="Google" id="ProtNLM"/>
    </source>
</evidence>
<dbReference type="Gene3D" id="1.10.630.10">
    <property type="entry name" value="Cytochrome P450"/>
    <property type="match status" value="1"/>
</dbReference>
<dbReference type="EMBL" id="JAEPRB010000192">
    <property type="protein sequence ID" value="KAG2219147.1"/>
    <property type="molecule type" value="Genomic_DNA"/>
</dbReference>
<protein>
    <recommendedName>
        <fullName evidence="11">Cytochrome P450</fullName>
    </recommendedName>
</protein>
<evidence type="ECO:0000256" key="1">
    <source>
        <dbReference type="ARBA" id="ARBA00010617"/>
    </source>
</evidence>
<dbReference type="GO" id="GO:0005506">
    <property type="term" value="F:iron ion binding"/>
    <property type="evidence" value="ECO:0007669"/>
    <property type="project" value="InterPro"/>
</dbReference>
<evidence type="ECO:0000313" key="9">
    <source>
        <dbReference type="EMBL" id="KAG2219147.1"/>
    </source>
</evidence>
<proteinExistence type="inferred from homology"/>
<dbReference type="PANTHER" id="PTHR24291:SF50">
    <property type="entry name" value="BIFUNCTIONAL ALBAFLAVENONE MONOOXYGENASE_TERPENE SYNTHASE"/>
    <property type="match status" value="1"/>
</dbReference>
<dbReference type="OrthoDB" id="1470350at2759"/>
<feature type="binding site" description="axial binding residue" evidence="7">
    <location>
        <position position="307"/>
    </location>
    <ligand>
        <name>heme</name>
        <dbReference type="ChEBI" id="CHEBI:30413"/>
    </ligand>
    <ligandPart>
        <name>Fe</name>
        <dbReference type="ChEBI" id="CHEBI:18248"/>
    </ligandPart>
</feature>
<dbReference type="PANTHER" id="PTHR24291">
    <property type="entry name" value="CYTOCHROME P450 FAMILY 4"/>
    <property type="match status" value="1"/>
</dbReference>
<keyword evidence="2 7" id="KW-0349">Heme</keyword>
<comment type="caution">
    <text evidence="9">The sequence shown here is derived from an EMBL/GenBank/DDBJ whole genome shotgun (WGS) entry which is preliminary data.</text>
</comment>
<dbReference type="InterPro" id="IPR002401">
    <property type="entry name" value="Cyt_P450_E_grp-I"/>
</dbReference>
<evidence type="ECO:0000256" key="7">
    <source>
        <dbReference type="PIRSR" id="PIRSR602401-1"/>
    </source>
</evidence>
<dbReference type="InterPro" id="IPR017972">
    <property type="entry name" value="Cyt_P450_CS"/>
</dbReference>
<evidence type="ECO:0000313" key="10">
    <source>
        <dbReference type="Proteomes" id="UP000646827"/>
    </source>
</evidence>
<dbReference type="PROSITE" id="PS00086">
    <property type="entry name" value="CYTOCHROME_P450"/>
    <property type="match status" value="1"/>
</dbReference>
<comment type="cofactor">
    <cofactor evidence="7">
        <name>heme</name>
        <dbReference type="ChEBI" id="CHEBI:30413"/>
    </cofactor>
</comment>
<evidence type="ECO:0000256" key="2">
    <source>
        <dbReference type="ARBA" id="ARBA00022617"/>
    </source>
</evidence>
<dbReference type="AlphaFoldDB" id="A0A8H7RZP4"/>
<sequence length="364" mass="41956">MPLEIFGNLTEKLFKVIDNTSNGKAVDAYDLMERWTLDAIGNASFGFDFGAVTDGDNEWVHRYNDVVEATSEPLYTFLPILERKYINWFPRRKKVHDELTVFLDMIQHIIDEKRRKISDSNYQSTQDNNKQKDLLEMMMESGEDENGALLTDEELRSNMCIFFFAGHDTTASALSFAIYYLARHPEMQERAREEAIRVLGNEPTNIRPTVEQSREMTYIEQIIKEVLRISCPADSLITRIATKDTELGGVFIPKGTGVTLSIYNLQRSPKVWDNPQKFDPERFSPGGEAENKDPNSWIPFSSGQRQCIGMNFSLSEQRFLLPMLLRKYKWSLPEDSIHHDKVKIELGLGVISPVDFNVIFEKLY</sequence>
<gene>
    <name evidence="9" type="ORF">INT45_002338</name>
</gene>
<dbReference type="GO" id="GO:0016705">
    <property type="term" value="F:oxidoreductase activity, acting on paired donors, with incorporation or reduction of molecular oxygen"/>
    <property type="evidence" value="ECO:0007669"/>
    <property type="project" value="InterPro"/>
</dbReference>
<evidence type="ECO:0000256" key="8">
    <source>
        <dbReference type="RuleBase" id="RU000461"/>
    </source>
</evidence>
<accession>A0A8H7RZP4</accession>
<keyword evidence="4 8" id="KW-0560">Oxidoreductase</keyword>
<dbReference type="InterPro" id="IPR036396">
    <property type="entry name" value="Cyt_P450_sf"/>
</dbReference>
<organism evidence="9 10">
    <name type="scientific">Circinella minor</name>
    <dbReference type="NCBI Taxonomy" id="1195481"/>
    <lineage>
        <taxon>Eukaryota</taxon>
        <taxon>Fungi</taxon>
        <taxon>Fungi incertae sedis</taxon>
        <taxon>Mucoromycota</taxon>
        <taxon>Mucoromycotina</taxon>
        <taxon>Mucoromycetes</taxon>
        <taxon>Mucorales</taxon>
        <taxon>Lichtheimiaceae</taxon>
        <taxon>Circinella</taxon>
    </lineage>
</organism>
<keyword evidence="10" id="KW-1185">Reference proteome</keyword>
<comment type="similarity">
    <text evidence="1 8">Belongs to the cytochrome P450 family.</text>
</comment>
<name>A0A8H7RZP4_9FUNG</name>
<dbReference type="Pfam" id="PF00067">
    <property type="entry name" value="p450"/>
    <property type="match status" value="1"/>
</dbReference>
<dbReference type="GO" id="GO:0004497">
    <property type="term" value="F:monooxygenase activity"/>
    <property type="evidence" value="ECO:0007669"/>
    <property type="project" value="UniProtKB-KW"/>
</dbReference>
<keyword evidence="6 8" id="KW-0503">Monooxygenase</keyword>
<dbReference type="InterPro" id="IPR001128">
    <property type="entry name" value="Cyt_P450"/>
</dbReference>
<evidence type="ECO:0000256" key="5">
    <source>
        <dbReference type="ARBA" id="ARBA00023004"/>
    </source>
</evidence>
<dbReference type="SUPFAM" id="SSF48264">
    <property type="entry name" value="Cytochrome P450"/>
    <property type="match status" value="1"/>
</dbReference>
<dbReference type="Proteomes" id="UP000646827">
    <property type="component" value="Unassembled WGS sequence"/>
</dbReference>
<keyword evidence="3 7" id="KW-0479">Metal-binding</keyword>